<accession>A0A7W9X4W3</accession>
<gene>
    <name evidence="1" type="ORF">HD842_004784</name>
</gene>
<comment type="caution">
    <text evidence="1">The sequence shown here is derived from an EMBL/GenBank/DDBJ whole genome shotgun (WGS) entry which is preliminary data.</text>
</comment>
<name>A0A7W9X4W3_9BURK</name>
<dbReference type="RefSeq" id="WP_183558740.1">
    <property type="nucleotide sequence ID" value="NZ_JACHBX010000009.1"/>
</dbReference>
<protein>
    <recommendedName>
        <fullName evidence="3">Lipoprotein</fullName>
    </recommendedName>
</protein>
<dbReference type="Proteomes" id="UP000540787">
    <property type="component" value="Unassembled WGS sequence"/>
</dbReference>
<reference evidence="1 2" key="1">
    <citation type="submission" date="2020-08" db="EMBL/GenBank/DDBJ databases">
        <title>The Agave Microbiome: Exploring the role of microbial communities in plant adaptations to desert environments.</title>
        <authorList>
            <person name="Partida-Martinez L.P."/>
        </authorList>
    </citation>
    <scope>NUCLEOTIDE SEQUENCE [LARGE SCALE GENOMIC DNA]</scope>
    <source>
        <strain evidence="1 2">AT3.2</strain>
    </source>
</reference>
<evidence type="ECO:0000313" key="1">
    <source>
        <dbReference type="EMBL" id="MBB6136592.1"/>
    </source>
</evidence>
<evidence type="ECO:0008006" key="3">
    <source>
        <dbReference type="Google" id="ProtNLM"/>
    </source>
</evidence>
<dbReference type="EMBL" id="JACHBX010000009">
    <property type="protein sequence ID" value="MBB6136592.1"/>
    <property type="molecule type" value="Genomic_DNA"/>
</dbReference>
<organism evidence="1 2">
    <name type="scientific">Massilia aurea</name>
    <dbReference type="NCBI Taxonomy" id="373040"/>
    <lineage>
        <taxon>Bacteria</taxon>
        <taxon>Pseudomonadati</taxon>
        <taxon>Pseudomonadota</taxon>
        <taxon>Betaproteobacteria</taxon>
        <taxon>Burkholderiales</taxon>
        <taxon>Oxalobacteraceae</taxon>
        <taxon>Telluria group</taxon>
        <taxon>Massilia</taxon>
    </lineage>
</organism>
<dbReference type="AlphaFoldDB" id="A0A7W9X4W3"/>
<dbReference type="PROSITE" id="PS51257">
    <property type="entry name" value="PROKAR_LIPOPROTEIN"/>
    <property type="match status" value="1"/>
</dbReference>
<evidence type="ECO:0000313" key="2">
    <source>
        <dbReference type="Proteomes" id="UP000540787"/>
    </source>
</evidence>
<sequence length="220" mass="24807">MKKIILLFAGIFSLIGCESKEEEARRQEELRRTTFTTTIYNYTKFDLFNVMYKVASIPFDVETAVNGGSVFFRNSDKVSMDNGQEVAGGGDTCCLIWSEATDRPLKIRVIWSVVYDLDYFDGKLGDKRDTRSFKGRGGGSTWCEAIVDVQPANSNVKADKVVLHFLADGTIKAELATFQSQKPLPYTYVKRHAVPLPEGQFCKNEIDNPLYGIPRTPHRE</sequence>
<proteinExistence type="predicted"/>
<keyword evidence="2" id="KW-1185">Reference proteome</keyword>